<feature type="transmembrane region" description="Helical" evidence="1">
    <location>
        <begin position="60"/>
        <end position="82"/>
    </location>
</feature>
<gene>
    <name evidence="2" type="ORF">SAMN05192558_109245</name>
</gene>
<sequence length="104" mass="11274">MPMFAGIASTVIFASSTLPMLLKAHRTRDLGSYSLGHMLLANLGNLIHSLYVFSLPAGPIWALHGFYTVSTALMLVWFLRYANLPTARRRQMGVLSDAAAAPGP</sequence>
<keyword evidence="1" id="KW-0812">Transmembrane</keyword>
<evidence type="ECO:0000313" key="3">
    <source>
        <dbReference type="Proteomes" id="UP000199651"/>
    </source>
</evidence>
<organism evidence="2 3">
    <name type="scientific">Actinokineospora alba</name>
    <dbReference type="NCBI Taxonomy" id="504798"/>
    <lineage>
        <taxon>Bacteria</taxon>
        <taxon>Bacillati</taxon>
        <taxon>Actinomycetota</taxon>
        <taxon>Actinomycetes</taxon>
        <taxon>Pseudonocardiales</taxon>
        <taxon>Pseudonocardiaceae</taxon>
        <taxon>Actinokineospora</taxon>
    </lineage>
</organism>
<dbReference type="AlphaFoldDB" id="A0A1H0T3S9"/>
<name>A0A1H0T3S9_9PSEU</name>
<dbReference type="STRING" id="504798.SAMN05421871_111129"/>
<evidence type="ECO:0000256" key="1">
    <source>
        <dbReference type="SAM" id="Phobius"/>
    </source>
</evidence>
<dbReference type="Gene3D" id="1.20.1280.290">
    <property type="match status" value="1"/>
</dbReference>
<proteinExistence type="predicted"/>
<reference evidence="3" key="1">
    <citation type="submission" date="2016-10" db="EMBL/GenBank/DDBJ databases">
        <authorList>
            <person name="Varghese N."/>
            <person name="Submissions S."/>
        </authorList>
    </citation>
    <scope>NUCLEOTIDE SEQUENCE [LARGE SCALE GENOMIC DNA]</scope>
    <source>
        <strain evidence="3">IBRC-M 10655</strain>
    </source>
</reference>
<accession>A0A1H0T3S9</accession>
<protein>
    <submittedName>
        <fullName evidence="2">Uncharacterized protein</fullName>
    </submittedName>
</protein>
<feature type="transmembrane region" description="Helical" evidence="1">
    <location>
        <begin position="6"/>
        <end position="22"/>
    </location>
</feature>
<dbReference type="EMBL" id="FNJB01000009">
    <property type="protein sequence ID" value="SDP48465.1"/>
    <property type="molecule type" value="Genomic_DNA"/>
</dbReference>
<evidence type="ECO:0000313" key="2">
    <source>
        <dbReference type="EMBL" id="SDP48465.1"/>
    </source>
</evidence>
<feature type="transmembrane region" description="Helical" evidence="1">
    <location>
        <begin position="34"/>
        <end position="54"/>
    </location>
</feature>
<keyword evidence="1" id="KW-1133">Transmembrane helix</keyword>
<keyword evidence="1" id="KW-0472">Membrane</keyword>
<dbReference type="Proteomes" id="UP000199651">
    <property type="component" value="Unassembled WGS sequence"/>
</dbReference>
<keyword evidence="3" id="KW-1185">Reference proteome</keyword>